<organism evidence="1 2">
    <name type="scientific">Ramazzottius varieornatus</name>
    <name type="common">Water bear</name>
    <name type="synonym">Tardigrade</name>
    <dbReference type="NCBI Taxonomy" id="947166"/>
    <lineage>
        <taxon>Eukaryota</taxon>
        <taxon>Metazoa</taxon>
        <taxon>Ecdysozoa</taxon>
        <taxon>Tardigrada</taxon>
        <taxon>Eutardigrada</taxon>
        <taxon>Parachela</taxon>
        <taxon>Hypsibioidea</taxon>
        <taxon>Ramazzottiidae</taxon>
        <taxon>Ramazzottius</taxon>
    </lineage>
</organism>
<dbReference type="Proteomes" id="UP000186922">
    <property type="component" value="Unassembled WGS sequence"/>
</dbReference>
<dbReference type="AlphaFoldDB" id="A0A1D1VNN5"/>
<keyword evidence="2" id="KW-1185">Reference proteome</keyword>
<gene>
    <name evidence="1" type="primary">RvY_11385-1</name>
    <name evidence="1" type="synonym">RvY_11385.1</name>
    <name evidence="1" type="ORF">RvY_11385</name>
</gene>
<proteinExistence type="predicted"/>
<evidence type="ECO:0000313" key="1">
    <source>
        <dbReference type="EMBL" id="GAV00554.1"/>
    </source>
</evidence>
<protein>
    <submittedName>
        <fullName evidence="1">Uncharacterized protein</fullName>
    </submittedName>
</protein>
<evidence type="ECO:0000313" key="2">
    <source>
        <dbReference type="Proteomes" id="UP000186922"/>
    </source>
</evidence>
<reference evidence="1 2" key="1">
    <citation type="journal article" date="2016" name="Nat. Commun.">
        <title>Extremotolerant tardigrade genome and improved radiotolerance of human cultured cells by tardigrade-unique protein.</title>
        <authorList>
            <person name="Hashimoto T."/>
            <person name="Horikawa D.D."/>
            <person name="Saito Y."/>
            <person name="Kuwahara H."/>
            <person name="Kozuka-Hata H."/>
            <person name="Shin-I T."/>
            <person name="Minakuchi Y."/>
            <person name="Ohishi K."/>
            <person name="Motoyama A."/>
            <person name="Aizu T."/>
            <person name="Enomoto A."/>
            <person name="Kondo K."/>
            <person name="Tanaka S."/>
            <person name="Hara Y."/>
            <person name="Koshikawa S."/>
            <person name="Sagara H."/>
            <person name="Miura T."/>
            <person name="Yokobori S."/>
            <person name="Miyagawa K."/>
            <person name="Suzuki Y."/>
            <person name="Kubo T."/>
            <person name="Oyama M."/>
            <person name="Kohara Y."/>
            <person name="Fujiyama A."/>
            <person name="Arakawa K."/>
            <person name="Katayama T."/>
            <person name="Toyoda A."/>
            <person name="Kunieda T."/>
        </authorList>
    </citation>
    <scope>NUCLEOTIDE SEQUENCE [LARGE SCALE GENOMIC DNA]</scope>
    <source>
        <strain evidence="1 2">YOKOZUNA-1</strain>
    </source>
</reference>
<accession>A0A1D1VNN5</accession>
<dbReference type="EMBL" id="BDGG01000006">
    <property type="protein sequence ID" value="GAV00554.1"/>
    <property type="molecule type" value="Genomic_DNA"/>
</dbReference>
<name>A0A1D1VNN5_RAMVA</name>
<comment type="caution">
    <text evidence="1">The sequence shown here is derived from an EMBL/GenBank/DDBJ whole genome shotgun (WGS) entry which is preliminary data.</text>
</comment>
<sequence length="65" mass="7337">MHQQAQGPKDATRGKYRIRTIKHEGIKSWTARYKQKAELTCVSFWKMSCKGSTAGKLGMPEALLP</sequence>